<sequence>MYNMREDGIETIRSRQIAALRQMINFNEPAMNMMVSEPVWKVLIMDKVGQDIISPLLTVKQLRELGVTLHMLLDGKREPLPDVPAVYFVNPSNENIAMICRDMQLGLYERYYLNFASALPRNELEQLAQGAVRENCVDQVKKVVDQYLKFISLENDLFVLKRSTAGRPLTFYTINDLATSEDVMNGMIQSIADGLFSVCATLGLVPIIRAAKEGAAEQVALRLCQKLKDTLCETNNVFTFTVNRAGMLTGTRPILVIADRSADLATMLHHTWTYQALIHDVLGLDQNRVTMQEKGKKVDHDLHGEHDRIWSSHKGSPFPLVAEAIQSDLEHYKTQKEEVEKMRNAMGIEGSEMEAVMSSLIIDTTSKLGSTVTSLPQLLEQKRLIDLHTNIATSLLNAIKERQLDSLFELEQKMLQKASLDSSIRSELEKYGDHGDVLRVVLLYYLSTDRLSKSDVEELRTLLREKNIDDVALRFVERIRSVSNLGRGITSEAHSGAGTSTVGMFGKLLGQSSKFVMEGVKNLVPRKHNLPLTKLVDSVATPASSSVVGISAMSQAQPEGDALLYLDPKLPAGRPDSAKLRPSTMPHDVLLFVVGGGNYVEYENVAQWGRDKGIQRVIYGSTELISPLQFTEQLSSLGKQYQ</sequence>
<dbReference type="GO" id="GO:0016192">
    <property type="term" value="P:vesicle-mediated transport"/>
    <property type="evidence" value="ECO:0007669"/>
    <property type="project" value="InterPro"/>
</dbReference>
<evidence type="ECO:0000313" key="3">
    <source>
        <dbReference type="Proteomes" id="UP001177023"/>
    </source>
</evidence>
<organism evidence="2 3">
    <name type="scientific">Mesorhabditis spiculigera</name>
    <dbReference type="NCBI Taxonomy" id="96644"/>
    <lineage>
        <taxon>Eukaryota</taxon>
        <taxon>Metazoa</taxon>
        <taxon>Ecdysozoa</taxon>
        <taxon>Nematoda</taxon>
        <taxon>Chromadorea</taxon>
        <taxon>Rhabditida</taxon>
        <taxon>Rhabditina</taxon>
        <taxon>Rhabditomorpha</taxon>
        <taxon>Rhabditoidea</taxon>
        <taxon>Rhabditidae</taxon>
        <taxon>Mesorhabditinae</taxon>
        <taxon>Mesorhabditis</taxon>
    </lineage>
</organism>
<dbReference type="InterPro" id="IPR043154">
    <property type="entry name" value="Sec-1-like_dom1"/>
</dbReference>
<dbReference type="SUPFAM" id="SSF56815">
    <property type="entry name" value="Sec1/munc18-like (SM) proteins"/>
    <property type="match status" value="1"/>
</dbReference>
<dbReference type="Pfam" id="PF00995">
    <property type="entry name" value="Sec1"/>
    <property type="match status" value="1"/>
</dbReference>
<protein>
    <submittedName>
        <fullName evidence="2">Uncharacterized protein</fullName>
    </submittedName>
</protein>
<dbReference type="AlphaFoldDB" id="A0AA36D614"/>
<reference evidence="2" key="1">
    <citation type="submission" date="2023-06" db="EMBL/GenBank/DDBJ databases">
        <authorList>
            <person name="Delattre M."/>
        </authorList>
    </citation>
    <scope>NUCLEOTIDE SEQUENCE</scope>
    <source>
        <strain evidence="2">AF72</strain>
    </source>
</reference>
<dbReference type="InterPro" id="IPR027482">
    <property type="entry name" value="Sec1-like_dom2"/>
</dbReference>
<dbReference type="EMBL" id="CATQJA010002659">
    <property type="protein sequence ID" value="CAJ0580373.1"/>
    <property type="molecule type" value="Genomic_DNA"/>
</dbReference>
<dbReference type="PIRSF" id="PIRSF005715">
    <property type="entry name" value="VPS45_Sec1"/>
    <property type="match status" value="1"/>
</dbReference>
<dbReference type="InterPro" id="IPR036045">
    <property type="entry name" value="Sec1-like_sf"/>
</dbReference>
<dbReference type="PANTHER" id="PTHR11679">
    <property type="entry name" value="VESICLE PROTEIN SORTING-ASSOCIATED"/>
    <property type="match status" value="1"/>
</dbReference>
<accession>A0AA36D614</accession>
<dbReference type="Proteomes" id="UP001177023">
    <property type="component" value="Unassembled WGS sequence"/>
</dbReference>
<dbReference type="InterPro" id="IPR043127">
    <property type="entry name" value="Sec-1-like_dom3a"/>
</dbReference>
<dbReference type="Gene3D" id="3.40.50.2060">
    <property type="match status" value="1"/>
</dbReference>
<feature type="non-terminal residue" evidence="2">
    <location>
        <position position="1"/>
    </location>
</feature>
<dbReference type="InterPro" id="IPR001619">
    <property type="entry name" value="Sec1-like"/>
</dbReference>
<dbReference type="Gene3D" id="1.25.40.60">
    <property type="match status" value="1"/>
</dbReference>
<comment type="similarity">
    <text evidence="1">Belongs to the STXBP/unc-18/SEC1 family.</text>
</comment>
<dbReference type="Gene3D" id="3.40.50.1910">
    <property type="match status" value="1"/>
</dbReference>
<gene>
    <name evidence="2" type="ORF">MSPICULIGERA_LOCUS18571</name>
</gene>
<dbReference type="Gene3D" id="3.90.830.10">
    <property type="entry name" value="Syntaxin Binding Protein 1, Chain A, domain 2"/>
    <property type="match status" value="1"/>
</dbReference>
<comment type="caution">
    <text evidence="2">The sequence shown here is derived from an EMBL/GenBank/DDBJ whole genome shotgun (WGS) entry which is preliminary data.</text>
</comment>
<evidence type="ECO:0000256" key="1">
    <source>
        <dbReference type="ARBA" id="ARBA00009884"/>
    </source>
</evidence>
<proteinExistence type="inferred from homology"/>
<name>A0AA36D614_9BILA</name>
<evidence type="ECO:0000313" key="2">
    <source>
        <dbReference type="EMBL" id="CAJ0580373.1"/>
    </source>
</evidence>
<keyword evidence="3" id="KW-1185">Reference proteome</keyword>